<evidence type="ECO:0000313" key="3">
    <source>
        <dbReference type="Proteomes" id="UP001189429"/>
    </source>
</evidence>
<comment type="caution">
    <text evidence="2">The sequence shown here is derived from an EMBL/GenBank/DDBJ whole genome shotgun (WGS) entry which is preliminary data.</text>
</comment>
<protein>
    <submittedName>
        <fullName evidence="2">Uncharacterized protein</fullName>
    </submittedName>
</protein>
<dbReference type="SUPFAM" id="SSF116907">
    <property type="entry name" value="Hook domain"/>
    <property type="match status" value="1"/>
</dbReference>
<dbReference type="EMBL" id="CAUYUJ010018386">
    <property type="protein sequence ID" value="CAK0883187.1"/>
    <property type="molecule type" value="Genomic_DNA"/>
</dbReference>
<dbReference type="Proteomes" id="UP001189429">
    <property type="component" value="Unassembled WGS sequence"/>
</dbReference>
<keyword evidence="3" id="KW-1185">Reference proteome</keyword>
<accession>A0ABN9WBU1</accession>
<evidence type="ECO:0000256" key="1">
    <source>
        <dbReference type="SAM" id="MobiDB-lite"/>
    </source>
</evidence>
<feature type="non-terminal residue" evidence="2">
    <location>
        <position position="151"/>
    </location>
</feature>
<name>A0ABN9WBU1_9DINO</name>
<gene>
    <name evidence="2" type="ORF">PCOR1329_LOCUS65453</name>
</gene>
<reference evidence="2" key="1">
    <citation type="submission" date="2023-10" db="EMBL/GenBank/DDBJ databases">
        <authorList>
            <person name="Chen Y."/>
            <person name="Shah S."/>
            <person name="Dougan E. K."/>
            <person name="Thang M."/>
            <person name="Chan C."/>
        </authorList>
    </citation>
    <scope>NUCLEOTIDE SEQUENCE [LARGE SCALE GENOMIC DNA]</scope>
</reference>
<organism evidence="2 3">
    <name type="scientific">Prorocentrum cordatum</name>
    <dbReference type="NCBI Taxonomy" id="2364126"/>
    <lineage>
        <taxon>Eukaryota</taxon>
        <taxon>Sar</taxon>
        <taxon>Alveolata</taxon>
        <taxon>Dinophyceae</taxon>
        <taxon>Prorocentrales</taxon>
        <taxon>Prorocentraceae</taxon>
        <taxon>Prorocentrum</taxon>
    </lineage>
</organism>
<proteinExistence type="predicted"/>
<feature type="region of interest" description="Disordered" evidence="1">
    <location>
        <begin position="132"/>
        <end position="151"/>
    </location>
</feature>
<sequence>MADIDASILLEWVNSLDWVVDDGASGVEELGDGRLLLRVMHDASPDIFPSLEGCATPLHDLLSGLLDHFRARHGGRGEACARRLLEGSEARGGQARAGPAASAALLLQLVVVATLETQLAGGAAAVREGVRDFGRGLPGRDRERREAFHPG</sequence>
<evidence type="ECO:0000313" key="2">
    <source>
        <dbReference type="EMBL" id="CAK0883187.1"/>
    </source>
</evidence>